<feature type="transmembrane region" description="Helical" evidence="3">
    <location>
        <begin position="95"/>
        <end position="113"/>
    </location>
</feature>
<dbReference type="Gene3D" id="1.20.120.1760">
    <property type="match status" value="1"/>
</dbReference>
<dbReference type="Pfam" id="PF01066">
    <property type="entry name" value="CDP-OH_P_transf"/>
    <property type="match status" value="1"/>
</dbReference>
<accession>A0A255H970</accession>
<dbReference type="InterPro" id="IPR048254">
    <property type="entry name" value="CDP_ALCOHOL_P_TRANSF_CS"/>
</dbReference>
<reference evidence="4 5" key="1">
    <citation type="submission" date="2017-07" db="EMBL/GenBank/DDBJ databases">
        <title>Draft whole genome sequences of clinical Proprionibacteriaceae strains.</title>
        <authorList>
            <person name="Bernier A.-M."/>
            <person name="Bernard K."/>
            <person name="Domingo M.-C."/>
        </authorList>
    </citation>
    <scope>NUCLEOTIDE SEQUENCE [LARGE SCALE GENOMIC DNA]</scope>
    <source>
        <strain evidence="4 5">NML 130396</strain>
    </source>
</reference>
<dbReference type="EMBL" id="NMVQ01000005">
    <property type="protein sequence ID" value="OYO24139.1"/>
    <property type="molecule type" value="Genomic_DNA"/>
</dbReference>
<evidence type="ECO:0000313" key="4">
    <source>
        <dbReference type="EMBL" id="OYO24139.1"/>
    </source>
</evidence>
<dbReference type="Proteomes" id="UP000216311">
    <property type="component" value="Unassembled WGS sequence"/>
</dbReference>
<keyword evidence="3" id="KW-0812">Transmembrane</keyword>
<proteinExistence type="inferred from homology"/>
<gene>
    <name evidence="4" type="ORF">CGZ93_04795</name>
</gene>
<dbReference type="AlphaFoldDB" id="A0A255H970"/>
<feature type="transmembrane region" description="Helical" evidence="3">
    <location>
        <begin position="72"/>
        <end position="89"/>
    </location>
</feature>
<dbReference type="GO" id="GO:0016780">
    <property type="term" value="F:phosphotransferase activity, for other substituted phosphate groups"/>
    <property type="evidence" value="ECO:0007669"/>
    <property type="project" value="InterPro"/>
</dbReference>
<protein>
    <submittedName>
        <fullName evidence="4">CDP-alcohol phosphatidyltransferase</fullName>
    </submittedName>
</protein>
<keyword evidence="5" id="KW-1185">Reference proteome</keyword>
<keyword evidence="3" id="KW-0472">Membrane</keyword>
<dbReference type="InterPro" id="IPR000462">
    <property type="entry name" value="CDP-OH_P_trans"/>
</dbReference>
<dbReference type="PROSITE" id="PS00379">
    <property type="entry name" value="CDP_ALCOHOL_P_TRANSF"/>
    <property type="match status" value="1"/>
</dbReference>
<feature type="transmembrane region" description="Helical" evidence="3">
    <location>
        <begin position="18"/>
        <end position="38"/>
    </location>
</feature>
<name>A0A255H970_9ACTN</name>
<keyword evidence="1 2" id="KW-0808">Transferase</keyword>
<evidence type="ECO:0000313" key="5">
    <source>
        <dbReference type="Proteomes" id="UP000216311"/>
    </source>
</evidence>
<evidence type="ECO:0000256" key="3">
    <source>
        <dbReference type="SAM" id="Phobius"/>
    </source>
</evidence>
<dbReference type="InterPro" id="IPR043130">
    <property type="entry name" value="CDP-OH_PTrfase_TM_dom"/>
</dbReference>
<feature type="transmembrane region" description="Helical" evidence="3">
    <location>
        <begin position="134"/>
        <end position="162"/>
    </location>
</feature>
<evidence type="ECO:0000256" key="1">
    <source>
        <dbReference type="ARBA" id="ARBA00022679"/>
    </source>
</evidence>
<comment type="caution">
    <text evidence="4">The sequence shown here is derived from an EMBL/GenBank/DDBJ whole genome shotgun (WGS) entry which is preliminary data.</text>
</comment>
<dbReference type="OrthoDB" id="9782011at2"/>
<comment type="similarity">
    <text evidence="2">Belongs to the CDP-alcohol phosphatidyltransferase class-I family.</text>
</comment>
<dbReference type="GO" id="GO:0016020">
    <property type="term" value="C:membrane"/>
    <property type="evidence" value="ECO:0007669"/>
    <property type="project" value="InterPro"/>
</dbReference>
<keyword evidence="3" id="KW-1133">Transmembrane helix</keyword>
<sequence>MTPGSAAAPVRLRPARSIALGGAALGGAAQLALLQGIWAPDPGALVAGVVHLTVLLSLLGRHAPPVLGPADAVTLVRAVLAGAVLALVIGHGPVWAIAIWAGVALLLDLVDGLTARRTRTVSEFGARFDLECDAFLVAVLSVAAATAVGPWVLACGALRYLWWLASLRYAWLRAPLPESRARKLVAAGQGVGLLAVATLPLPTPAAIAVAATALGLLCWSFGRDLGWQLRRSRA</sequence>
<organism evidence="4 5">
    <name type="scientific">Enemella dayhoffiae</name>
    <dbReference type="NCBI Taxonomy" id="2016507"/>
    <lineage>
        <taxon>Bacteria</taxon>
        <taxon>Bacillati</taxon>
        <taxon>Actinomycetota</taxon>
        <taxon>Actinomycetes</taxon>
        <taxon>Propionibacteriales</taxon>
        <taxon>Propionibacteriaceae</taxon>
        <taxon>Enemella</taxon>
    </lineage>
</organism>
<dbReference type="GO" id="GO:0008654">
    <property type="term" value="P:phospholipid biosynthetic process"/>
    <property type="evidence" value="ECO:0007669"/>
    <property type="project" value="InterPro"/>
</dbReference>
<feature type="transmembrane region" description="Helical" evidence="3">
    <location>
        <begin position="44"/>
        <end position="60"/>
    </location>
</feature>
<evidence type="ECO:0000256" key="2">
    <source>
        <dbReference type="RuleBase" id="RU003750"/>
    </source>
</evidence>
<feature type="transmembrane region" description="Helical" evidence="3">
    <location>
        <begin position="203"/>
        <end position="222"/>
    </location>
</feature>